<dbReference type="Proteomes" id="UP000255295">
    <property type="component" value="Unassembled WGS sequence"/>
</dbReference>
<dbReference type="InterPro" id="IPR032359">
    <property type="entry name" value="KwaB-like"/>
</dbReference>
<evidence type="ECO:0000313" key="4">
    <source>
        <dbReference type="Proteomes" id="UP000255295"/>
    </source>
</evidence>
<reference evidence="1 3" key="1">
    <citation type="submission" date="2017-03" db="EMBL/GenBank/DDBJ databases">
        <title>The whole genome sequencing and assembly of Lysinibacillus sphaericus DSM 28T strain.</title>
        <authorList>
            <person name="Lee Y.-J."/>
            <person name="Yi H."/>
            <person name="Bahn Y.-S."/>
            <person name="Kim J.F."/>
            <person name="Lee D.-W."/>
        </authorList>
    </citation>
    <scope>NUCLEOTIDE SEQUENCE [LARGE SCALE GENOMIC DNA]</scope>
    <source>
        <strain evidence="1 3">DSM 28</strain>
    </source>
</reference>
<evidence type="ECO:0000313" key="3">
    <source>
        <dbReference type="Proteomes" id="UP000238825"/>
    </source>
</evidence>
<evidence type="ECO:0000313" key="2">
    <source>
        <dbReference type="EMBL" id="SUV18707.1"/>
    </source>
</evidence>
<dbReference type="AlphaFoldDB" id="A0A2S0JWS4"/>
<accession>A0A2S0JWS4</accession>
<organism evidence="1 3">
    <name type="scientific">Lysinibacillus sphaericus</name>
    <name type="common">Bacillus sphaericus</name>
    <dbReference type="NCBI Taxonomy" id="1421"/>
    <lineage>
        <taxon>Bacteria</taxon>
        <taxon>Bacillati</taxon>
        <taxon>Bacillota</taxon>
        <taxon>Bacilli</taxon>
        <taxon>Bacillales</taxon>
        <taxon>Bacillaceae</taxon>
        <taxon>Lysinibacillus</taxon>
    </lineage>
</organism>
<gene>
    <name evidence="1" type="ORF">LS41612_04555</name>
    <name evidence="2" type="ORF">NCTC10338_03867</name>
</gene>
<name>A0A2S0JWS4_LYSSH</name>
<dbReference type="Pfam" id="PF16162">
    <property type="entry name" value="KwaB"/>
    <property type="match status" value="1"/>
</dbReference>
<proteinExistence type="predicted"/>
<protein>
    <submittedName>
        <fullName evidence="1">DUF4868 domain-containing protein</fullName>
    </submittedName>
</protein>
<evidence type="ECO:0000313" key="1">
    <source>
        <dbReference type="EMBL" id="AVK95595.1"/>
    </source>
</evidence>
<dbReference type="EMBL" id="UFSZ01000001">
    <property type="protein sequence ID" value="SUV18707.1"/>
    <property type="molecule type" value="Genomic_DNA"/>
</dbReference>
<dbReference type="Proteomes" id="UP000238825">
    <property type="component" value="Chromosome"/>
</dbReference>
<dbReference type="EMBL" id="CP019980">
    <property type="protein sequence ID" value="AVK95595.1"/>
    <property type="molecule type" value="Genomic_DNA"/>
</dbReference>
<dbReference type="RefSeq" id="WP_024364767.1">
    <property type="nucleotide sequence ID" value="NZ_BJNS01000070.1"/>
</dbReference>
<reference evidence="2 4" key="2">
    <citation type="submission" date="2018-06" db="EMBL/GenBank/DDBJ databases">
        <authorList>
            <consortium name="Pathogen Informatics"/>
            <person name="Doyle S."/>
        </authorList>
    </citation>
    <scope>NUCLEOTIDE SEQUENCE [LARGE SCALE GENOMIC DNA]</scope>
    <source>
        <strain evidence="2 4">NCTC10338</strain>
    </source>
</reference>
<sequence length="306" mass="35501">MVTVTELHDWLQDAATENDIRLYFVRKKTNGEYNSYSPNISEALHDTLFSIAFTSILSINGLEQRPFNPIGSISGTIETYDTNQVQNFVQVLESLNEQVVSREQLLAEDIAKLNFYCLKITNSEEESMYLFRRVTKFNKLTKGNGFMGRFIEGGFEKLEGNLLGMDDAIDIIVFNQEMFILNHISLERIFSIHEQYSQNAEQALQRIEQSGKIENFESFREDCLNDNRITRTLTKVLDTQDALDNVFANFQNVVEVVDLFQLPIELIEDNEKILYQEKSQLLDIIRLIKDSYYRTLINQREGVDDL</sequence>
<dbReference type="GeneID" id="48275460"/>